<dbReference type="Pfam" id="PF13274">
    <property type="entry name" value="SocA_Panacea"/>
    <property type="match status" value="1"/>
</dbReference>
<gene>
    <name evidence="2" type="ORF">BJA5080_05375</name>
</gene>
<evidence type="ECO:0000313" key="3">
    <source>
        <dbReference type="Proteomes" id="UP000024900"/>
    </source>
</evidence>
<name>A0A837C3G9_9BRAD</name>
<feature type="domain" description="Antitoxin SocA-like Panacea" evidence="1">
    <location>
        <begin position="34"/>
        <end position="132"/>
    </location>
</feature>
<organism evidence="2 3">
    <name type="scientific">Bradyrhizobium diazoefficiens SEMIA 5080</name>
    <dbReference type="NCBI Taxonomy" id="754504"/>
    <lineage>
        <taxon>Bacteria</taxon>
        <taxon>Pseudomonadati</taxon>
        <taxon>Pseudomonadota</taxon>
        <taxon>Alphaproteobacteria</taxon>
        <taxon>Hyphomicrobiales</taxon>
        <taxon>Nitrobacteraceae</taxon>
        <taxon>Bradyrhizobium</taxon>
    </lineage>
</organism>
<comment type="caution">
    <text evidence="2">The sequence shown here is derived from an EMBL/GenBank/DDBJ whole genome shotgun (WGS) entry which is preliminary data.</text>
</comment>
<evidence type="ECO:0000259" key="1">
    <source>
        <dbReference type="Pfam" id="PF13274"/>
    </source>
</evidence>
<proteinExistence type="predicted"/>
<dbReference type="InterPro" id="IPR025272">
    <property type="entry name" value="SocA_Panacea"/>
</dbReference>
<accession>A0A837C3G9</accession>
<protein>
    <recommendedName>
        <fullName evidence="1">Antitoxin SocA-like Panacea domain-containing protein</fullName>
    </recommendedName>
</protein>
<reference evidence="2 3" key="1">
    <citation type="journal article" date="2014" name="BMC Genomics">
        <title>Comparative genomics of Bradyrhizobium japonicum CPAC 15 and Bradyrhizobium diazoefficiens CPAC 7: elite model strains for understanding symbiotic performance with soybean.</title>
        <authorList>
            <person name="Siqueira A.F."/>
            <person name="Ormeno-Orrillo E."/>
            <person name="Souza R.C."/>
            <person name="Rodrigues E.P."/>
            <person name="Almeida L.G."/>
            <person name="Barcellos F.G."/>
            <person name="Batista J.S."/>
            <person name="Nakatami A.S."/>
            <person name="Martinez-Romero E."/>
            <person name="Vasconcelos A.T."/>
            <person name="Hungria M."/>
        </authorList>
    </citation>
    <scope>NUCLEOTIDE SEQUENCE [LARGE SCALE GENOMIC DNA]</scope>
    <source>
        <strain evidence="2 3">SEMIA 5080</strain>
    </source>
</reference>
<dbReference type="AlphaFoldDB" id="A0A837C3G9"/>
<evidence type="ECO:0000313" key="2">
    <source>
        <dbReference type="EMBL" id="KGJ63578.1"/>
    </source>
</evidence>
<dbReference type="EMBL" id="ADOU02000008">
    <property type="protein sequence ID" value="KGJ63578.1"/>
    <property type="molecule type" value="Genomic_DNA"/>
</dbReference>
<dbReference type="Proteomes" id="UP000024900">
    <property type="component" value="Unassembled WGS sequence"/>
</dbReference>
<sequence length="156" mass="17536">MVFVIEAKMNIQDACDYIIVRLTEDGGFLNVLKLHKLLYYCQAWSLAFGRGPLFPQNSFQAWVHGPLSRAVYDRFVQTKAMYSSVGLPDVRQGFDPMGLTEADRAFINSVLEVYAPLSGDQLEEMTHREEPWIEARAGVSASSATWVSSLKQRSIA</sequence>